<feature type="region of interest" description="Disordered" evidence="10">
    <location>
        <begin position="266"/>
        <end position="295"/>
    </location>
</feature>
<dbReference type="InterPro" id="IPR000531">
    <property type="entry name" value="Beta-barrel_TonB"/>
</dbReference>
<feature type="domain" description="TonB-dependent receptor plug" evidence="12">
    <location>
        <begin position="100"/>
        <end position="205"/>
    </location>
</feature>
<dbReference type="OrthoDB" id="9795928at2"/>
<keyword evidence="5 9" id="KW-0798">TonB box</keyword>
<dbReference type="InterPro" id="IPR036942">
    <property type="entry name" value="Beta-barrel_TonB_sf"/>
</dbReference>
<evidence type="ECO:0000256" key="9">
    <source>
        <dbReference type="RuleBase" id="RU003357"/>
    </source>
</evidence>
<dbReference type="Gene3D" id="2.170.130.10">
    <property type="entry name" value="TonB-dependent receptor, plug domain"/>
    <property type="match status" value="1"/>
</dbReference>
<dbReference type="SUPFAM" id="SSF49464">
    <property type="entry name" value="Carboxypeptidase regulatory domain-like"/>
    <property type="match status" value="1"/>
</dbReference>
<evidence type="ECO:0000259" key="12">
    <source>
        <dbReference type="Pfam" id="PF07715"/>
    </source>
</evidence>
<dbReference type="STRING" id="1513271.XM47_10850"/>
<comment type="caution">
    <text evidence="13">The sequence shown here is derived from an EMBL/GenBank/DDBJ whole genome shotgun (WGS) entry which is preliminary data.</text>
</comment>
<keyword evidence="7 8" id="KW-0998">Cell outer membrane</keyword>
<dbReference type="SUPFAM" id="SSF56935">
    <property type="entry name" value="Porins"/>
    <property type="match status" value="1"/>
</dbReference>
<evidence type="ECO:0000256" key="7">
    <source>
        <dbReference type="ARBA" id="ARBA00023237"/>
    </source>
</evidence>
<comment type="subcellular location">
    <subcellularLocation>
        <location evidence="1 8">Cell outer membrane</location>
        <topology evidence="1 8">Multi-pass membrane protein</topology>
    </subcellularLocation>
</comment>
<comment type="similarity">
    <text evidence="8 9">Belongs to the TonB-dependent receptor family.</text>
</comment>
<evidence type="ECO:0000256" key="1">
    <source>
        <dbReference type="ARBA" id="ARBA00004571"/>
    </source>
</evidence>
<keyword evidence="3 8" id="KW-1134">Transmembrane beta strand</keyword>
<dbReference type="PANTHER" id="PTHR30069:SF40">
    <property type="entry name" value="TONB-DEPENDENT RECEPTOR NMB0964-RELATED"/>
    <property type="match status" value="1"/>
</dbReference>
<keyword evidence="4 8" id="KW-0812">Transmembrane</keyword>
<keyword evidence="6 8" id="KW-0472">Membrane</keyword>
<feature type="domain" description="TonB-dependent receptor-like beta-barrel" evidence="11">
    <location>
        <begin position="360"/>
        <end position="782"/>
    </location>
</feature>
<dbReference type="EMBL" id="LAZL01000016">
    <property type="protein sequence ID" value="KMT65086.1"/>
    <property type="molecule type" value="Genomic_DNA"/>
</dbReference>
<dbReference type="PATRIC" id="fig|1513271.3.peg.2209"/>
<dbReference type="PROSITE" id="PS52016">
    <property type="entry name" value="TONB_DEPENDENT_REC_3"/>
    <property type="match status" value="1"/>
</dbReference>
<evidence type="ECO:0000256" key="10">
    <source>
        <dbReference type="SAM" id="MobiDB-lite"/>
    </source>
</evidence>
<reference evidence="13 14" key="1">
    <citation type="submission" date="2015-04" db="EMBL/GenBank/DDBJ databases">
        <title>Draft Genome Sequence of the Novel Agar-Digesting Marine Bacterium Q1.</title>
        <authorList>
            <person name="Li Y."/>
            <person name="Li D."/>
            <person name="Chen G."/>
            <person name="Du Z."/>
        </authorList>
    </citation>
    <scope>NUCLEOTIDE SEQUENCE [LARGE SCALE GENOMIC DNA]</scope>
    <source>
        <strain evidence="13 14">Q1</strain>
    </source>
</reference>
<dbReference type="InterPro" id="IPR039426">
    <property type="entry name" value="TonB-dep_rcpt-like"/>
</dbReference>
<dbReference type="GO" id="GO:0015344">
    <property type="term" value="F:siderophore uptake transmembrane transporter activity"/>
    <property type="evidence" value="ECO:0007669"/>
    <property type="project" value="TreeGrafter"/>
</dbReference>
<evidence type="ECO:0000313" key="14">
    <source>
        <dbReference type="Proteomes" id="UP000037600"/>
    </source>
</evidence>
<dbReference type="GO" id="GO:0044718">
    <property type="term" value="P:siderophore transmembrane transport"/>
    <property type="evidence" value="ECO:0007669"/>
    <property type="project" value="TreeGrafter"/>
</dbReference>
<dbReference type="Proteomes" id="UP000037600">
    <property type="component" value="Unassembled WGS sequence"/>
</dbReference>
<dbReference type="InterPro" id="IPR012910">
    <property type="entry name" value="Plug_dom"/>
</dbReference>
<organism evidence="13 14">
    <name type="scientific">Catenovulum maritimum</name>
    <dbReference type="NCBI Taxonomy" id="1513271"/>
    <lineage>
        <taxon>Bacteria</taxon>
        <taxon>Pseudomonadati</taxon>
        <taxon>Pseudomonadota</taxon>
        <taxon>Gammaproteobacteria</taxon>
        <taxon>Alteromonadales</taxon>
        <taxon>Alteromonadaceae</taxon>
        <taxon>Catenovulum</taxon>
    </lineage>
</organism>
<proteinExistence type="inferred from homology"/>
<dbReference type="PANTHER" id="PTHR30069">
    <property type="entry name" value="TONB-DEPENDENT OUTER MEMBRANE RECEPTOR"/>
    <property type="match status" value="1"/>
</dbReference>
<dbReference type="Pfam" id="PF00593">
    <property type="entry name" value="TonB_dep_Rec_b-barrel"/>
    <property type="match status" value="1"/>
</dbReference>
<evidence type="ECO:0000256" key="2">
    <source>
        <dbReference type="ARBA" id="ARBA00022448"/>
    </source>
</evidence>
<keyword evidence="14" id="KW-1185">Reference proteome</keyword>
<evidence type="ECO:0000256" key="3">
    <source>
        <dbReference type="ARBA" id="ARBA00022452"/>
    </source>
</evidence>
<dbReference type="InterPro" id="IPR037066">
    <property type="entry name" value="Plug_dom_sf"/>
</dbReference>
<dbReference type="Gene3D" id="2.40.170.20">
    <property type="entry name" value="TonB-dependent receptor, beta-barrel domain"/>
    <property type="match status" value="1"/>
</dbReference>
<evidence type="ECO:0000259" key="11">
    <source>
        <dbReference type="Pfam" id="PF00593"/>
    </source>
</evidence>
<accession>A0A0J8JKR5</accession>
<name>A0A0J8JKR5_9ALTE</name>
<sequence length="813" mass="91511">MAAEIPLTGVIVDSQSRPIHQAVIQVKGSKQKVKTDSNGQFKISLDTSKVDEIHITADGFAHVNFHLDEQPDLTAPLTIKLASSVMEVIDVKASIFHLSQIESAAPVSVLSNEKLLNRQAATLGETLKNELGIHSNFYGGVTASPIIRGLDGPRVMTAQNGLDTGDVSRVGPDHSITAEAGTAEQIEILRGPASLLFGSGAIGGVVNVVDNRVPSFKNNKTELFYSHSSVNQQDSASLTLERDIADFAFHLDGFWRQSDDYKIPEGEHHAEEEHEEDGHEEGHEEEHEAHADRVENSYSEASGITLGASYILDNGYIGLSYGRLDQEYGIPGHEHASHEEEEHDEAHEDEHMEEAHVFAKVKQNRYQLISELNLADNFINQINTRIGYTDYQHDEIEGDEIGTRFNSRSTEAKVEMRHNTLAQWRGGFTLHYKDKDYKAAGEEAFSPNSNEQTLALAWLEERHFDDLLIQLGARVEQVKISAGNFSYNEIHFIEEGEEDDHLDAHDDEHLDEEAHTEELFSNWQQSFNLTNVSLGFIWDFAQGYNLGVNLTRAQRAPSAAELLSFGPHLASNSYDIGAAYQVDFESGHVDDVKLKADIETSNNLDFSIRKFEGDTGFIFNLFYNRINNFYYQANVNHEAEISHEPHEEEGHDAADEAEEHEFLHLPVYQYQTDDATLKGIELQYIWQINSELKYTFLTDYIQVKLDNNGYAPRIPPLRIGSNLNYQTDSYSVEASWSYYAKQDKLAEYETATDGYHMLDLSFNYYLSQNTTDLTVFAKVQNLTNEYAQVHSSLIKQDSPLAARNFTLGIRAEF</sequence>
<evidence type="ECO:0000256" key="8">
    <source>
        <dbReference type="PROSITE-ProRule" id="PRU01360"/>
    </source>
</evidence>
<dbReference type="Gene3D" id="2.60.40.1120">
    <property type="entry name" value="Carboxypeptidase-like, regulatory domain"/>
    <property type="match status" value="1"/>
</dbReference>
<dbReference type="GO" id="GO:0009279">
    <property type="term" value="C:cell outer membrane"/>
    <property type="evidence" value="ECO:0007669"/>
    <property type="project" value="UniProtKB-SubCell"/>
</dbReference>
<protein>
    <recommendedName>
        <fullName evidence="15">TonB-dependent receptor</fullName>
    </recommendedName>
</protein>
<dbReference type="Pfam" id="PF07715">
    <property type="entry name" value="Plug"/>
    <property type="match status" value="1"/>
</dbReference>
<evidence type="ECO:0000256" key="4">
    <source>
        <dbReference type="ARBA" id="ARBA00022692"/>
    </source>
</evidence>
<evidence type="ECO:0000313" key="13">
    <source>
        <dbReference type="EMBL" id="KMT65086.1"/>
    </source>
</evidence>
<dbReference type="Pfam" id="PF13715">
    <property type="entry name" value="CarbopepD_reg_2"/>
    <property type="match status" value="1"/>
</dbReference>
<evidence type="ECO:0000256" key="6">
    <source>
        <dbReference type="ARBA" id="ARBA00023136"/>
    </source>
</evidence>
<keyword evidence="2 8" id="KW-0813">Transport</keyword>
<gene>
    <name evidence="13" type="ORF">XM47_10850</name>
</gene>
<evidence type="ECO:0000256" key="5">
    <source>
        <dbReference type="ARBA" id="ARBA00023077"/>
    </source>
</evidence>
<dbReference type="AlphaFoldDB" id="A0A0J8JKR5"/>
<evidence type="ECO:0008006" key="15">
    <source>
        <dbReference type="Google" id="ProtNLM"/>
    </source>
</evidence>
<dbReference type="InterPro" id="IPR008969">
    <property type="entry name" value="CarboxyPept-like_regulatory"/>
</dbReference>